<dbReference type="PANTHER" id="PTHR47707">
    <property type="entry name" value="8-OXO-DGTP DIPHOSPHATASE"/>
    <property type="match status" value="1"/>
</dbReference>
<dbReference type="PROSITE" id="PS51462">
    <property type="entry name" value="NUDIX"/>
    <property type="match status" value="1"/>
</dbReference>
<dbReference type="GO" id="GO:0035539">
    <property type="term" value="F:8-oxo-7,8-dihydrodeoxyguanosine triphosphate pyrophosphatase activity"/>
    <property type="evidence" value="ECO:0007669"/>
    <property type="project" value="UniProtKB-EC"/>
</dbReference>
<keyword evidence="5" id="KW-0479">Metal-binding</keyword>
<comment type="catalytic activity">
    <reaction evidence="10">
        <text>8-oxo-dGTP + H2O = 8-oxo-dGMP + diphosphate + H(+)</text>
        <dbReference type="Rhea" id="RHEA:31575"/>
        <dbReference type="ChEBI" id="CHEBI:15377"/>
        <dbReference type="ChEBI" id="CHEBI:15378"/>
        <dbReference type="ChEBI" id="CHEBI:33019"/>
        <dbReference type="ChEBI" id="CHEBI:63224"/>
        <dbReference type="ChEBI" id="CHEBI:77896"/>
        <dbReference type="EC" id="3.6.1.55"/>
    </reaction>
</comment>
<dbReference type="InterPro" id="IPR020476">
    <property type="entry name" value="Nudix_hydrolase"/>
</dbReference>
<evidence type="ECO:0000313" key="14">
    <source>
        <dbReference type="EMBL" id="OAB48003.1"/>
    </source>
</evidence>
<evidence type="ECO:0000256" key="10">
    <source>
        <dbReference type="ARBA" id="ARBA00035861"/>
    </source>
</evidence>
<evidence type="ECO:0000256" key="6">
    <source>
        <dbReference type="ARBA" id="ARBA00022763"/>
    </source>
</evidence>
<evidence type="ECO:0000256" key="8">
    <source>
        <dbReference type="ARBA" id="ARBA00022842"/>
    </source>
</evidence>
<gene>
    <name evidence="14" type="ORF">PBAT_03770</name>
</gene>
<evidence type="ECO:0000256" key="11">
    <source>
        <dbReference type="ARBA" id="ARBA00038905"/>
    </source>
</evidence>
<evidence type="ECO:0000256" key="9">
    <source>
        <dbReference type="ARBA" id="ARBA00023204"/>
    </source>
</evidence>
<dbReference type="GO" id="GO:0008413">
    <property type="term" value="F:8-oxo-7,8-dihydroguanosine triphosphate pyrophosphatase activity"/>
    <property type="evidence" value="ECO:0007669"/>
    <property type="project" value="TreeGrafter"/>
</dbReference>
<keyword evidence="7 12" id="KW-0378">Hydrolase</keyword>
<dbReference type="EC" id="3.6.1.55" evidence="11"/>
<proteinExistence type="inferred from homology"/>
<dbReference type="Gene3D" id="3.90.79.10">
    <property type="entry name" value="Nucleoside Triphosphate Pyrophosphohydrolase"/>
    <property type="match status" value="1"/>
</dbReference>
<evidence type="ECO:0000259" key="13">
    <source>
        <dbReference type="PROSITE" id="PS51462"/>
    </source>
</evidence>
<keyword evidence="3" id="KW-0515">Mutator protein</keyword>
<keyword evidence="15" id="KW-1185">Reference proteome</keyword>
<dbReference type="InterPro" id="IPR020084">
    <property type="entry name" value="NUDIX_hydrolase_CS"/>
</dbReference>
<dbReference type="GO" id="GO:0006260">
    <property type="term" value="P:DNA replication"/>
    <property type="evidence" value="ECO:0007669"/>
    <property type="project" value="UniProtKB-KW"/>
</dbReference>
<evidence type="ECO:0000256" key="1">
    <source>
        <dbReference type="ARBA" id="ARBA00001946"/>
    </source>
</evidence>
<evidence type="ECO:0000256" key="5">
    <source>
        <dbReference type="ARBA" id="ARBA00022723"/>
    </source>
</evidence>
<dbReference type="InterPro" id="IPR047127">
    <property type="entry name" value="MutT-like"/>
</dbReference>
<dbReference type="InterPro" id="IPR000086">
    <property type="entry name" value="NUDIX_hydrolase_dom"/>
</dbReference>
<organism evidence="14 15">
    <name type="scientific">Paenibacillus antarcticus</name>
    <dbReference type="NCBI Taxonomy" id="253703"/>
    <lineage>
        <taxon>Bacteria</taxon>
        <taxon>Bacillati</taxon>
        <taxon>Bacillota</taxon>
        <taxon>Bacilli</taxon>
        <taxon>Bacillales</taxon>
        <taxon>Paenibacillaceae</taxon>
        <taxon>Paenibacillus</taxon>
    </lineage>
</organism>
<dbReference type="PROSITE" id="PS00893">
    <property type="entry name" value="NUDIX_BOX"/>
    <property type="match status" value="1"/>
</dbReference>
<evidence type="ECO:0000256" key="4">
    <source>
        <dbReference type="ARBA" id="ARBA00022705"/>
    </source>
</evidence>
<dbReference type="PRINTS" id="PR00502">
    <property type="entry name" value="NUDIXFAMILY"/>
</dbReference>
<dbReference type="AlphaFoldDB" id="A0A168QNR0"/>
<evidence type="ECO:0000256" key="12">
    <source>
        <dbReference type="RuleBase" id="RU003476"/>
    </source>
</evidence>
<evidence type="ECO:0000256" key="7">
    <source>
        <dbReference type="ARBA" id="ARBA00022801"/>
    </source>
</evidence>
<dbReference type="GO" id="GO:0044715">
    <property type="term" value="F:8-oxo-dGDP phosphatase activity"/>
    <property type="evidence" value="ECO:0007669"/>
    <property type="project" value="TreeGrafter"/>
</dbReference>
<evidence type="ECO:0000256" key="2">
    <source>
        <dbReference type="ARBA" id="ARBA00005582"/>
    </source>
</evidence>
<keyword evidence="6" id="KW-0227">DNA damage</keyword>
<dbReference type="OrthoDB" id="9810648at2"/>
<protein>
    <recommendedName>
        <fullName evidence="11">8-oxo-dGTP diphosphatase</fullName>
        <ecNumber evidence="11">3.6.1.55</ecNumber>
    </recommendedName>
</protein>
<accession>A0A168QNR0</accession>
<comment type="similarity">
    <text evidence="2 12">Belongs to the Nudix hydrolase family.</text>
</comment>
<comment type="cofactor">
    <cofactor evidence="1">
        <name>Mg(2+)</name>
        <dbReference type="ChEBI" id="CHEBI:18420"/>
    </cofactor>
</comment>
<dbReference type="GO" id="GO:0044716">
    <property type="term" value="F:8-oxo-GDP phosphatase activity"/>
    <property type="evidence" value="ECO:0007669"/>
    <property type="project" value="TreeGrafter"/>
</dbReference>
<name>A0A168QNR0_9BACL</name>
<dbReference type="Pfam" id="PF00293">
    <property type="entry name" value="NUDIX"/>
    <property type="match status" value="1"/>
</dbReference>
<dbReference type="InterPro" id="IPR015797">
    <property type="entry name" value="NUDIX_hydrolase-like_dom_sf"/>
</dbReference>
<comment type="caution">
    <text evidence="14">The sequence shown here is derived from an EMBL/GenBank/DDBJ whole genome shotgun (WGS) entry which is preliminary data.</text>
</comment>
<keyword evidence="4" id="KW-0235">DNA replication</keyword>
<keyword evidence="9" id="KW-0234">DNA repair</keyword>
<dbReference type="EMBL" id="LVJI01000002">
    <property type="protein sequence ID" value="OAB48003.1"/>
    <property type="molecule type" value="Genomic_DNA"/>
</dbReference>
<reference evidence="14 15" key="1">
    <citation type="submission" date="2016-03" db="EMBL/GenBank/DDBJ databases">
        <title>Draft genome sequence of Paenibacillus antarcticus CECT 5836.</title>
        <authorList>
            <person name="Shin S.-K."/>
            <person name="Yi H."/>
        </authorList>
    </citation>
    <scope>NUCLEOTIDE SEQUENCE [LARGE SCALE GENOMIC DNA]</scope>
    <source>
        <strain evidence="14 15">CECT 5836</strain>
    </source>
</reference>
<keyword evidence="8" id="KW-0460">Magnesium</keyword>
<dbReference type="RefSeq" id="WP_068646728.1">
    <property type="nucleotide sequence ID" value="NZ_CP043611.1"/>
</dbReference>
<dbReference type="CDD" id="cd03425">
    <property type="entry name" value="NUDIX_MutT_NudA_like"/>
    <property type="match status" value="1"/>
</dbReference>
<dbReference type="Proteomes" id="UP000077355">
    <property type="component" value="Unassembled WGS sequence"/>
</dbReference>
<evidence type="ECO:0000256" key="3">
    <source>
        <dbReference type="ARBA" id="ARBA00022457"/>
    </source>
</evidence>
<sequence length="135" mass="15336">MKKDIFVVGAVIVNEDKILCAQRGVSKSLPLKWEFPGGKIESGETPQEALKREIHEEMNCQVEIGDHVEDTTYEYDFGIVHLTTYYCRLIEGTPTLTEHVAIKWLPRAELNTLDWAPADIPAIQKIMNHRVDSTV</sequence>
<feature type="domain" description="Nudix hydrolase" evidence="13">
    <location>
        <begin position="3"/>
        <end position="127"/>
    </location>
</feature>
<dbReference type="SUPFAM" id="SSF55811">
    <property type="entry name" value="Nudix"/>
    <property type="match status" value="1"/>
</dbReference>
<dbReference type="GO" id="GO:0046872">
    <property type="term" value="F:metal ion binding"/>
    <property type="evidence" value="ECO:0007669"/>
    <property type="project" value="UniProtKB-KW"/>
</dbReference>
<dbReference type="GO" id="GO:0006281">
    <property type="term" value="P:DNA repair"/>
    <property type="evidence" value="ECO:0007669"/>
    <property type="project" value="UniProtKB-KW"/>
</dbReference>
<dbReference type="PANTHER" id="PTHR47707:SF1">
    <property type="entry name" value="NUDIX HYDROLASE FAMILY PROTEIN"/>
    <property type="match status" value="1"/>
</dbReference>
<evidence type="ECO:0000313" key="15">
    <source>
        <dbReference type="Proteomes" id="UP000077355"/>
    </source>
</evidence>